<keyword evidence="2" id="KW-0175">Coiled coil</keyword>
<evidence type="ECO:0000313" key="4">
    <source>
        <dbReference type="EMBL" id="MCR6097697.1"/>
    </source>
</evidence>
<comment type="caution">
    <text evidence="4">The sequence shown here is derived from an EMBL/GenBank/DDBJ whole genome shotgun (WGS) entry which is preliminary data.</text>
</comment>
<dbReference type="Pfam" id="PF04740">
    <property type="entry name" value="LXG"/>
    <property type="match status" value="1"/>
</dbReference>
<comment type="similarity">
    <text evidence="1">In the N-terminal section; belongs to the LXG family.</text>
</comment>
<keyword evidence="5" id="KW-1185">Reference proteome</keyword>
<dbReference type="Gene3D" id="1.10.287.1490">
    <property type="match status" value="1"/>
</dbReference>
<name>A0A9Q4G040_SALAG</name>
<feature type="coiled-coil region" evidence="2">
    <location>
        <begin position="107"/>
        <end position="191"/>
    </location>
</feature>
<dbReference type="RefSeq" id="WP_257822089.1">
    <property type="nucleotide sequence ID" value="NZ_JABXYM010000001.1"/>
</dbReference>
<feature type="domain" description="LXG" evidence="3">
    <location>
        <begin position="1"/>
        <end position="232"/>
    </location>
</feature>
<proteinExistence type="inferred from homology"/>
<evidence type="ECO:0000259" key="3">
    <source>
        <dbReference type="PROSITE" id="PS51756"/>
    </source>
</evidence>
<dbReference type="AlphaFoldDB" id="A0A9Q4G040"/>
<sequence>MKTLSNRDISNLSKHVETYEEKVLEGLYEHYRSVLSFINGNSMRGEAGEATVTYLNNVHLYLINKFMNVISELASDMKHIEEAFLAYETSNYGIVNSSLVNSKQTEIKQIFNQFDTLDNELNTLTSEINYIPGVSSLKSSVLMNEFNKTFDKMDEIVDNLEEKDLNLTNHLESLSARVQELKTAIKEVEAHFRTDGGFSSEKLSNIESSNWYTQEKNDVFADLYRDSPFVVDEVKETAYTQEVGFVADFGTNVSGVYVADRGYSVNGDMTEFNASGHFSGLELKNELTGNYINATLGTKALYGDGELSLKNGINMEANVGVAQAHTEAMLGWDDWNVHASGDAGVLTAEGKFQADTGGLALKGEAALYYVEAKGGVTLANTDIDVGISHGKVGGGLGLTWDKVEIEIHGWIVGGSLSIDFPW</sequence>
<dbReference type="Proteomes" id="UP001057753">
    <property type="component" value="Unassembled WGS sequence"/>
</dbReference>
<evidence type="ECO:0000313" key="5">
    <source>
        <dbReference type="Proteomes" id="UP001057753"/>
    </source>
</evidence>
<reference evidence="4" key="1">
    <citation type="submission" date="2020-06" db="EMBL/GenBank/DDBJ databases">
        <title>Insight into the genomes of haloalkaliphilic bacilli from Kenyan soda lakes.</title>
        <authorList>
            <person name="Mwirichia R."/>
            <person name="Villamizar G.C."/>
            <person name="Poehlein A."/>
            <person name="Mugweru J."/>
            <person name="Kipnyargis A."/>
            <person name="Kiplimo D."/>
            <person name="Orwa P."/>
            <person name="Daniel R."/>
        </authorList>
    </citation>
    <scope>NUCLEOTIDE SEQUENCE</scope>
    <source>
        <strain evidence="4">B1096_S55</strain>
    </source>
</reference>
<accession>A0A9Q4G040</accession>
<protein>
    <recommendedName>
        <fullName evidence="3">LXG domain-containing protein</fullName>
    </recommendedName>
</protein>
<evidence type="ECO:0000256" key="2">
    <source>
        <dbReference type="SAM" id="Coils"/>
    </source>
</evidence>
<dbReference type="PROSITE" id="PS51756">
    <property type="entry name" value="LXG"/>
    <property type="match status" value="1"/>
</dbReference>
<dbReference type="EMBL" id="JABXYM010000001">
    <property type="protein sequence ID" value="MCR6097697.1"/>
    <property type="molecule type" value="Genomic_DNA"/>
</dbReference>
<organism evidence="4 5">
    <name type="scientific">Salipaludibacillus agaradhaerens</name>
    <name type="common">Bacillus agaradhaerens</name>
    <dbReference type="NCBI Taxonomy" id="76935"/>
    <lineage>
        <taxon>Bacteria</taxon>
        <taxon>Bacillati</taxon>
        <taxon>Bacillota</taxon>
        <taxon>Bacilli</taxon>
        <taxon>Bacillales</taxon>
        <taxon>Bacillaceae</taxon>
    </lineage>
</organism>
<gene>
    <name evidence="4" type="ORF">HXA33_14185</name>
</gene>
<evidence type="ECO:0000256" key="1">
    <source>
        <dbReference type="ARBA" id="ARBA00034117"/>
    </source>
</evidence>
<dbReference type="InterPro" id="IPR006829">
    <property type="entry name" value="LXG_dom"/>
</dbReference>